<comment type="caution">
    <text evidence="1">The sequence shown here is derived from an EMBL/GenBank/DDBJ whole genome shotgun (WGS) entry which is preliminary data.</text>
</comment>
<evidence type="ECO:0000313" key="2">
    <source>
        <dbReference type="Proteomes" id="UP000821853"/>
    </source>
</evidence>
<gene>
    <name evidence="1" type="ORF">HPB48_017644</name>
</gene>
<dbReference type="EMBL" id="JABSTR010000002">
    <property type="protein sequence ID" value="KAH9364149.1"/>
    <property type="molecule type" value="Genomic_DNA"/>
</dbReference>
<proteinExistence type="predicted"/>
<organism evidence="1 2">
    <name type="scientific">Haemaphysalis longicornis</name>
    <name type="common">Bush tick</name>
    <dbReference type="NCBI Taxonomy" id="44386"/>
    <lineage>
        <taxon>Eukaryota</taxon>
        <taxon>Metazoa</taxon>
        <taxon>Ecdysozoa</taxon>
        <taxon>Arthropoda</taxon>
        <taxon>Chelicerata</taxon>
        <taxon>Arachnida</taxon>
        <taxon>Acari</taxon>
        <taxon>Parasitiformes</taxon>
        <taxon>Ixodida</taxon>
        <taxon>Ixodoidea</taxon>
        <taxon>Ixodidae</taxon>
        <taxon>Haemaphysalinae</taxon>
        <taxon>Haemaphysalis</taxon>
    </lineage>
</organism>
<protein>
    <submittedName>
        <fullName evidence="1">Uncharacterized protein</fullName>
    </submittedName>
</protein>
<dbReference type="Proteomes" id="UP000821853">
    <property type="component" value="Chromosome 10"/>
</dbReference>
<dbReference type="OrthoDB" id="10056585at2759"/>
<name>A0A9J6FM83_HAELO</name>
<dbReference type="AlphaFoldDB" id="A0A9J6FM83"/>
<sequence>MDIHIRYWDASHKVATRYFTSVFMGHSKAENIEEKLLSALEPLPLEIVQFCEFEGFQAFTRTPAAELSSSMVR</sequence>
<accession>A0A9J6FM83</accession>
<reference evidence="1 2" key="1">
    <citation type="journal article" date="2020" name="Cell">
        <title>Large-Scale Comparative Analyses of Tick Genomes Elucidate Their Genetic Diversity and Vector Capacities.</title>
        <authorList>
            <consortium name="Tick Genome and Microbiome Consortium (TIGMIC)"/>
            <person name="Jia N."/>
            <person name="Wang J."/>
            <person name="Shi W."/>
            <person name="Du L."/>
            <person name="Sun Y."/>
            <person name="Zhan W."/>
            <person name="Jiang J.F."/>
            <person name="Wang Q."/>
            <person name="Zhang B."/>
            <person name="Ji P."/>
            <person name="Bell-Sakyi L."/>
            <person name="Cui X.M."/>
            <person name="Yuan T.T."/>
            <person name="Jiang B.G."/>
            <person name="Yang W.F."/>
            <person name="Lam T.T."/>
            <person name="Chang Q.C."/>
            <person name="Ding S.J."/>
            <person name="Wang X.J."/>
            <person name="Zhu J.G."/>
            <person name="Ruan X.D."/>
            <person name="Zhao L."/>
            <person name="Wei J.T."/>
            <person name="Ye R.Z."/>
            <person name="Que T.C."/>
            <person name="Du C.H."/>
            <person name="Zhou Y.H."/>
            <person name="Cheng J.X."/>
            <person name="Dai P.F."/>
            <person name="Guo W.B."/>
            <person name="Han X.H."/>
            <person name="Huang E.J."/>
            <person name="Li L.F."/>
            <person name="Wei W."/>
            <person name="Gao Y.C."/>
            <person name="Liu J.Z."/>
            <person name="Shao H.Z."/>
            <person name="Wang X."/>
            <person name="Wang C.C."/>
            <person name="Yang T.C."/>
            <person name="Huo Q.B."/>
            <person name="Li W."/>
            <person name="Chen H.Y."/>
            <person name="Chen S.E."/>
            <person name="Zhou L.G."/>
            <person name="Ni X.B."/>
            <person name="Tian J.H."/>
            <person name="Sheng Y."/>
            <person name="Liu T."/>
            <person name="Pan Y.S."/>
            <person name="Xia L.Y."/>
            <person name="Li J."/>
            <person name="Zhao F."/>
            <person name="Cao W.C."/>
        </authorList>
    </citation>
    <scope>NUCLEOTIDE SEQUENCE [LARGE SCALE GENOMIC DNA]</scope>
    <source>
        <strain evidence="1">HaeL-2018</strain>
    </source>
</reference>
<evidence type="ECO:0000313" key="1">
    <source>
        <dbReference type="EMBL" id="KAH9364149.1"/>
    </source>
</evidence>
<keyword evidence="2" id="KW-1185">Reference proteome</keyword>
<dbReference type="VEuPathDB" id="VectorBase:HLOH_051367"/>